<comment type="catalytic activity">
    <reaction evidence="1">
        <text>ATP + protein L-histidine = ADP + protein N-phospho-L-histidine.</text>
        <dbReference type="EC" id="2.7.13.3"/>
    </reaction>
</comment>
<dbReference type="InterPro" id="IPR003660">
    <property type="entry name" value="HAMP_dom"/>
</dbReference>
<feature type="domain" description="Histidine kinase" evidence="14">
    <location>
        <begin position="490"/>
        <end position="743"/>
    </location>
</feature>
<evidence type="ECO:0000256" key="6">
    <source>
        <dbReference type="ARBA" id="ARBA00022679"/>
    </source>
</evidence>
<protein>
    <recommendedName>
        <fullName evidence="3">histidine kinase</fullName>
        <ecNumber evidence="3">2.7.13.3</ecNumber>
    </recommendedName>
</protein>
<evidence type="ECO:0000256" key="3">
    <source>
        <dbReference type="ARBA" id="ARBA00012438"/>
    </source>
</evidence>
<keyword evidence="4" id="KW-1003">Cell membrane</keyword>
<dbReference type="Gene3D" id="3.30.565.10">
    <property type="entry name" value="Histidine kinase-like ATPase, C-terminal domain"/>
    <property type="match status" value="1"/>
</dbReference>
<dbReference type="Pfam" id="PF00672">
    <property type="entry name" value="HAMP"/>
    <property type="match status" value="1"/>
</dbReference>
<evidence type="ECO:0000259" key="14">
    <source>
        <dbReference type="PROSITE" id="PS50109"/>
    </source>
</evidence>
<keyword evidence="7 13" id="KW-0812">Transmembrane</keyword>
<keyword evidence="10" id="KW-0902">Two-component regulatory system</keyword>
<evidence type="ECO:0000256" key="12">
    <source>
        <dbReference type="SAM" id="Coils"/>
    </source>
</evidence>
<organism evidence="16">
    <name type="scientific">Leptolyngbya sp. NK1-12</name>
    <dbReference type="NCBI Taxonomy" id="2547451"/>
    <lineage>
        <taxon>Bacteria</taxon>
        <taxon>Bacillati</taxon>
        <taxon>Cyanobacteriota</taxon>
        <taxon>Cyanophyceae</taxon>
        <taxon>Leptolyngbyales</taxon>
        <taxon>Leptolyngbyaceae</taxon>
        <taxon>Leptolyngbya group</taxon>
        <taxon>Leptolyngbya</taxon>
    </lineage>
</organism>
<dbReference type="SUPFAM" id="SSF47384">
    <property type="entry name" value="Homodimeric domain of signal transducing histidine kinase"/>
    <property type="match status" value="1"/>
</dbReference>
<dbReference type="SMART" id="SM00304">
    <property type="entry name" value="HAMP"/>
    <property type="match status" value="1"/>
</dbReference>
<feature type="transmembrane region" description="Helical" evidence="13">
    <location>
        <begin position="35"/>
        <end position="59"/>
    </location>
</feature>
<keyword evidence="6" id="KW-0808">Transferase</keyword>
<evidence type="ECO:0000313" key="16">
    <source>
        <dbReference type="EMBL" id="WNZ21921.1"/>
    </source>
</evidence>
<dbReference type="GO" id="GO:0005886">
    <property type="term" value="C:plasma membrane"/>
    <property type="evidence" value="ECO:0007669"/>
    <property type="project" value="UniProtKB-SubCell"/>
</dbReference>
<dbReference type="EMBL" id="CP053586">
    <property type="protein sequence ID" value="WNZ21921.1"/>
    <property type="molecule type" value="Genomic_DNA"/>
</dbReference>
<feature type="domain" description="HAMP" evidence="15">
    <location>
        <begin position="389"/>
        <end position="441"/>
    </location>
</feature>
<dbReference type="InterPro" id="IPR003661">
    <property type="entry name" value="HisK_dim/P_dom"/>
</dbReference>
<dbReference type="GO" id="GO:0000155">
    <property type="term" value="F:phosphorelay sensor kinase activity"/>
    <property type="evidence" value="ECO:0007669"/>
    <property type="project" value="InterPro"/>
</dbReference>
<sequence>MPLNAPKLNAKLNALNHSVLRQKFRFPQPLPQLPLLAVLVVPFLLQIFTAVGLVGYFSFRNGQKAINDLANQLQREVSARVDQHLDSYLALPHQINQINLNAIKQGMLDLYDLDNSGRYFWKQAQIFKQFGFIGYALEDNTNSGAWRWPQGHNAAIIYHPGGSLKDYTYEADQDGNRKKLLHVTDFYAPAGDSYVEAVKAGKALWTRIYTLDEFEGYIAAAANVPIYDANQKLIGVLGIDLFLTEISAFLQQIQVSPTGRVFIMERDGMLIGNSSSQPTYRVENGKTHRLRATDSDDPLIRATASYLQQQFNGFQQIQSPQQLTFQFNQDRQFVEVSPWQDEYGIDWLVAVVVPESDFMAQINANTRTTTTLCLVALAVATVLGIYTSRWITRTILRLGTASQAITAGNLNQQVQPSVIREVNSLAQSFNQMASQLQASFLALEQVNTELEDRVEARTAALTATLEELRRTQAQMVQSEKMSALGQMVAGVAHEINNPVNFIHGNVDHAQAYAEELLHLLQLYQHHYPKPVREIQTALDAADLEFIEQDFTQLFHSMKLGSQRISDIVQSLRSFSKLDEAGVKSIDLHEGIDTALLLLQHRLKPQPGRCKIQVIRDYQQLPLVECYPGQINQVFMNILNNAIDALEEAIYIEGLVEPVIKIRTVASENEFVKIYISDNGIGINPAIVPRLFDPFFTTKPVGKGTGIGLSISYQIVTETHRGSLECNSEVGQGAEFVITIPTHYNTAREGSK</sequence>
<dbReference type="PANTHER" id="PTHR43065">
    <property type="entry name" value="SENSOR HISTIDINE KINASE"/>
    <property type="match status" value="1"/>
</dbReference>
<dbReference type="PRINTS" id="PR00344">
    <property type="entry name" value="BCTRLSENSOR"/>
</dbReference>
<reference evidence="16" key="1">
    <citation type="submission" date="2020-05" db="EMBL/GenBank/DDBJ databases">
        <authorList>
            <person name="Zhu T."/>
            <person name="Keshari N."/>
            <person name="Lu X."/>
        </authorList>
    </citation>
    <scope>NUCLEOTIDE SEQUENCE</scope>
    <source>
        <strain evidence="16">NK1-12</strain>
    </source>
</reference>
<evidence type="ECO:0000256" key="9">
    <source>
        <dbReference type="ARBA" id="ARBA00022989"/>
    </source>
</evidence>
<evidence type="ECO:0000256" key="13">
    <source>
        <dbReference type="SAM" id="Phobius"/>
    </source>
</evidence>
<name>A0AA96WGH5_9CYAN</name>
<dbReference type="RefSeq" id="WP_316433253.1">
    <property type="nucleotide sequence ID" value="NZ_CP053586.1"/>
</dbReference>
<dbReference type="InterPro" id="IPR003594">
    <property type="entry name" value="HATPase_dom"/>
</dbReference>
<dbReference type="PROSITE" id="PS50885">
    <property type="entry name" value="HAMP"/>
    <property type="match status" value="1"/>
</dbReference>
<keyword evidence="9 13" id="KW-1133">Transmembrane helix</keyword>
<dbReference type="InterPro" id="IPR005467">
    <property type="entry name" value="His_kinase_dom"/>
</dbReference>
<dbReference type="Gene3D" id="3.30.450.20">
    <property type="entry name" value="PAS domain"/>
    <property type="match status" value="1"/>
</dbReference>
<dbReference type="InterPro" id="IPR004358">
    <property type="entry name" value="Sig_transdc_His_kin-like_C"/>
</dbReference>
<comment type="subcellular location">
    <subcellularLocation>
        <location evidence="2">Cell membrane</location>
        <topology evidence="2">Multi-pass membrane protein</topology>
    </subcellularLocation>
</comment>
<keyword evidence="11 13" id="KW-0472">Membrane</keyword>
<dbReference type="CDD" id="cd00082">
    <property type="entry name" value="HisKA"/>
    <property type="match status" value="1"/>
</dbReference>
<evidence type="ECO:0000256" key="7">
    <source>
        <dbReference type="ARBA" id="ARBA00022692"/>
    </source>
</evidence>
<dbReference type="Gene3D" id="6.10.340.10">
    <property type="match status" value="1"/>
</dbReference>
<dbReference type="Pfam" id="PF02518">
    <property type="entry name" value="HATPase_c"/>
    <property type="match status" value="1"/>
</dbReference>
<evidence type="ECO:0000256" key="10">
    <source>
        <dbReference type="ARBA" id="ARBA00023012"/>
    </source>
</evidence>
<dbReference type="InterPro" id="IPR033479">
    <property type="entry name" value="dCache_1"/>
</dbReference>
<dbReference type="SUPFAM" id="SSF55874">
    <property type="entry name" value="ATPase domain of HSP90 chaperone/DNA topoisomerase II/histidine kinase"/>
    <property type="match status" value="1"/>
</dbReference>
<proteinExistence type="predicted"/>
<dbReference type="PANTHER" id="PTHR43065:SF50">
    <property type="entry name" value="HISTIDINE KINASE"/>
    <property type="match status" value="1"/>
</dbReference>
<dbReference type="AlphaFoldDB" id="A0AA96WGH5"/>
<dbReference type="SMART" id="SM00387">
    <property type="entry name" value="HATPase_c"/>
    <property type="match status" value="1"/>
</dbReference>
<dbReference type="EC" id="2.7.13.3" evidence="3"/>
<dbReference type="CDD" id="cd06225">
    <property type="entry name" value="HAMP"/>
    <property type="match status" value="1"/>
</dbReference>
<evidence type="ECO:0000256" key="8">
    <source>
        <dbReference type="ARBA" id="ARBA00022777"/>
    </source>
</evidence>
<feature type="coiled-coil region" evidence="12">
    <location>
        <begin position="433"/>
        <end position="471"/>
    </location>
</feature>
<keyword evidence="5" id="KW-0597">Phosphoprotein</keyword>
<evidence type="ECO:0000256" key="11">
    <source>
        <dbReference type="ARBA" id="ARBA00023136"/>
    </source>
</evidence>
<accession>A0AA96WGH5</accession>
<gene>
    <name evidence="16" type="ORF">HJG54_02925</name>
</gene>
<evidence type="ECO:0000259" key="15">
    <source>
        <dbReference type="PROSITE" id="PS50885"/>
    </source>
</evidence>
<dbReference type="SMART" id="SM00388">
    <property type="entry name" value="HisKA"/>
    <property type="match status" value="1"/>
</dbReference>
<dbReference type="PROSITE" id="PS50109">
    <property type="entry name" value="HIS_KIN"/>
    <property type="match status" value="1"/>
</dbReference>
<evidence type="ECO:0000256" key="4">
    <source>
        <dbReference type="ARBA" id="ARBA00022475"/>
    </source>
</evidence>
<dbReference type="InterPro" id="IPR036890">
    <property type="entry name" value="HATPase_C_sf"/>
</dbReference>
<dbReference type="Pfam" id="PF02743">
    <property type="entry name" value="dCache_1"/>
    <property type="match status" value="1"/>
</dbReference>
<evidence type="ECO:0000256" key="5">
    <source>
        <dbReference type="ARBA" id="ARBA00022553"/>
    </source>
</evidence>
<evidence type="ECO:0000256" key="1">
    <source>
        <dbReference type="ARBA" id="ARBA00000085"/>
    </source>
</evidence>
<keyword evidence="8" id="KW-0418">Kinase</keyword>
<dbReference type="SUPFAM" id="SSF158472">
    <property type="entry name" value="HAMP domain-like"/>
    <property type="match status" value="1"/>
</dbReference>
<dbReference type="InterPro" id="IPR036097">
    <property type="entry name" value="HisK_dim/P_sf"/>
</dbReference>
<feature type="transmembrane region" description="Helical" evidence="13">
    <location>
        <begin position="369"/>
        <end position="387"/>
    </location>
</feature>
<dbReference type="Gene3D" id="1.10.287.130">
    <property type="match status" value="1"/>
</dbReference>
<keyword evidence="12" id="KW-0175">Coiled coil</keyword>
<evidence type="ECO:0000256" key="2">
    <source>
        <dbReference type="ARBA" id="ARBA00004651"/>
    </source>
</evidence>